<organism evidence="1">
    <name type="scientific">Mycobacterium orygis</name>
    <dbReference type="NCBI Taxonomy" id="1305738"/>
    <lineage>
        <taxon>Bacteria</taxon>
        <taxon>Bacillati</taxon>
        <taxon>Actinomycetota</taxon>
        <taxon>Actinomycetes</taxon>
        <taxon>Mycobacteriales</taxon>
        <taxon>Mycobacteriaceae</taxon>
        <taxon>Mycobacterium</taxon>
        <taxon>Mycobacterium tuberculosis complex</taxon>
    </lineage>
</organism>
<protein>
    <submittedName>
        <fullName evidence="1">Antitoxin</fullName>
    </submittedName>
</protein>
<dbReference type="KEGG" id="mory:MO_002993"/>
<evidence type="ECO:0000313" key="1">
    <source>
        <dbReference type="EMBL" id="WPF64255.1"/>
    </source>
</evidence>
<proteinExistence type="predicted"/>
<name>A0AAU0QB68_9MYCO</name>
<accession>A0AAU0QB68</accession>
<dbReference type="GeneID" id="45426850"/>
<reference evidence="1" key="1">
    <citation type="submission" date="2023-11" db="EMBL/GenBank/DDBJ databases">
        <authorList>
            <person name="Bhowmick S.K."/>
            <person name="Gandham S."/>
            <person name="Kumar R."/>
            <person name="Praharaj M.R."/>
            <person name="Maity H.K."/>
            <person name="Sarkar U."/>
            <person name="Dey B."/>
        </authorList>
    </citation>
    <scope>NUCLEOTIDE SEQUENCE</scope>
    <source>
        <strain evidence="1">NIAB_BDWBCSHFL_1</strain>
    </source>
</reference>
<gene>
    <name evidence="1" type="ORF">MO_002993</name>
</gene>
<sequence length="82" mass="9533">MLSDEEREAFRQQAAAQQMSLSNWLRQAGLRQLEAQRQRPLRTAQELREFFASRPDETGAEPDWQAHLQVMAESRRRGLPAP</sequence>
<dbReference type="EMBL" id="CP138660">
    <property type="protein sequence ID" value="WPF64255.1"/>
    <property type="molecule type" value="Genomic_DNA"/>
</dbReference>
<dbReference type="AlphaFoldDB" id="A0AAU0QB68"/>
<dbReference type="RefSeq" id="WP_003913411.1">
    <property type="nucleotide sequence ID" value="NZ_CP063804.1"/>
</dbReference>
<dbReference type="SMR" id="A0AAU0QB68"/>